<dbReference type="Pfam" id="PF02638">
    <property type="entry name" value="GHL10"/>
    <property type="match status" value="1"/>
</dbReference>
<accession>A0A1P8WS66</accession>
<dbReference type="InterPro" id="IPR003790">
    <property type="entry name" value="GHL10"/>
</dbReference>
<evidence type="ECO:0000259" key="2">
    <source>
        <dbReference type="Pfam" id="PF02638"/>
    </source>
</evidence>
<dbReference type="Proteomes" id="UP000187735">
    <property type="component" value="Chromosome"/>
</dbReference>
<evidence type="ECO:0000256" key="1">
    <source>
        <dbReference type="ARBA" id="ARBA00022729"/>
    </source>
</evidence>
<dbReference type="KEGG" id="fmr:Fuma_06574"/>
<dbReference type="PANTHER" id="PTHR43405:SF1">
    <property type="entry name" value="GLYCOSYL HYDROLASE DIGH"/>
    <property type="match status" value="1"/>
</dbReference>
<dbReference type="SUPFAM" id="SSF51445">
    <property type="entry name" value="(Trans)glycosidases"/>
    <property type="match status" value="1"/>
</dbReference>
<feature type="domain" description="Glycosyl hydrolase-like 10" evidence="2">
    <location>
        <begin position="63"/>
        <end position="249"/>
    </location>
</feature>
<dbReference type="EMBL" id="CP017641">
    <property type="protein sequence ID" value="APZ96900.1"/>
    <property type="molecule type" value="Genomic_DNA"/>
</dbReference>
<evidence type="ECO:0000313" key="4">
    <source>
        <dbReference type="Proteomes" id="UP000187735"/>
    </source>
</evidence>
<protein>
    <submittedName>
        <fullName evidence="3">Alpha-galactosidase</fullName>
    </submittedName>
</protein>
<dbReference type="Gene3D" id="3.20.20.80">
    <property type="entry name" value="Glycosidases"/>
    <property type="match status" value="1"/>
</dbReference>
<dbReference type="AlphaFoldDB" id="A0A1P8WS66"/>
<name>A0A1P8WS66_9PLAN</name>
<gene>
    <name evidence="3" type="ORF">Fuma_06574</name>
</gene>
<evidence type="ECO:0000313" key="3">
    <source>
        <dbReference type="EMBL" id="APZ96900.1"/>
    </source>
</evidence>
<sequence length="348" mass="39506">MGAYLNIPRMFDSSSDIPTRERSIEEQLDRFKASGLRVVMPYATTTAGASLYPTDIIPTNLYPNWDPLRVVVRAARARGLQVYPVICVLACGKNEPKGILRQHPDWALRDDTGSPIGHISPCHPQARAWVVSVLQEIAGKYKPDGLLLDYLRFNNRPMQLDPQGAIEFDKLMSDKSATDRTQALQRFKEDCLTELMRNISVELRRQQPEIKLAIYSWGPHVTQNHRVAQDWGTWAKNKYIDMVNVSGYCFPKNYGDRYLQVFEDRIQGALDINKKLGQPIDVTVCLGIRTSHGQIDKASDVDDYLSIASRLGVDGTAVFMWSYVQPYLDDIKQHGYFEKFENGVKGHP</sequence>
<reference evidence="3 4" key="1">
    <citation type="journal article" date="2016" name="Front. Microbiol.">
        <title>Fuerstia marisgermanicae gen. nov., sp. nov., an Unusual Member of the Phylum Planctomycetes from the German Wadden Sea.</title>
        <authorList>
            <person name="Kohn T."/>
            <person name="Heuer A."/>
            <person name="Jogler M."/>
            <person name="Vollmers J."/>
            <person name="Boedeker C."/>
            <person name="Bunk B."/>
            <person name="Rast P."/>
            <person name="Borchert D."/>
            <person name="Glockner I."/>
            <person name="Freese H.M."/>
            <person name="Klenk H.P."/>
            <person name="Overmann J."/>
            <person name="Kaster A.K."/>
            <person name="Rohde M."/>
            <person name="Wiegand S."/>
            <person name="Jogler C."/>
        </authorList>
    </citation>
    <scope>NUCLEOTIDE SEQUENCE [LARGE SCALE GENOMIC DNA]</scope>
    <source>
        <strain evidence="3 4">NH11</strain>
    </source>
</reference>
<dbReference type="PANTHER" id="PTHR43405">
    <property type="entry name" value="GLYCOSYL HYDROLASE DIGH"/>
    <property type="match status" value="1"/>
</dbReference>
<dbReference type="STRING" id="1891926.Fuma_06574"/>
<dbReference type="InterPro" id="IPR052177">
    <property type="entry name" value="Divisome_Glycosyl_Hydrolase"/>
</dbReference>
<dbReference type="InterPro" id="IPR017853">
    <property type="entry name" value="GH"/>
</dbReference>
<proteinExistence type="predicted"/>
<keyword evidence="4" id="KW-1185">Reference proteome</keyword>
<organism evidence="3 4">
    <name type="scientific">Fuerstiella marisgermanici</name>
    <dbReference type="NCBI Taxonomy" id="1891926"/>
    <lineage>
        <taxon>Bacteria</taxon>
        <taxon>Pseudomonadati</taxon>
        <taxon>Planctomycetota</taxon>
        <taxon>Planctomycetia</taxon>
        <taxon>Planctomycetales</taxon>
        <taxon>Planctomycetaceae</taxon>
        <taxon>Fuerstiella</taxon>
    </lineage>
</organism>
<keyword evidence="1" id="KW-0732">Signal</keyword>